<dbReference type="Proteomes" id="UP000585905">
    <property type="component" value="Unassembled WGS sequence"/>
</dbReference>
<dbReference type="GO" id="GO:0034069">
    <property type="term" value="F:aminoglycoside N-acetyltransferase activity"/>
    <property type="evidence" value="ECO:0007669"/>
    <property type="project" value="TreeGrafter"/>
</dbReference>
<dbReference type="SUPFAM" id="SSF55729">
    <property type="entry name" value="Acyl-CoA N-acyltransferases (Nat)"/>
    <property type="match status" value="1"/>
</dbReference>
<dbReference type="Pfam" id="PF13530">
    <property type="entry name" value="SCP2_2"/>
    <property type="match status" value="1"/>
</dbReference>
<dbReference type="Gene3D" id="3.40.630.30">
    <property type="match status" value="2"/>
</dbReference>
<dbReference type="SUPFAM" id="SSF55718">
    <property type="entry name" value="SCP-like"/>
    <property type="match status" value="1"/>
</dbReference>
<accession>A0A839EAK7</accession>
<feature type="domain" description="Enhanced intracellular survival protein" evidence="4">
    <location>
        <begin position="329"/>
        <end position="427"/>
    </location>
</feature>
<keyword evidence="1 3" id="KW-0808">Transferase</keyword>
<reference evidence="6 7" key="1">
    <citation type="submission" date="2020-07" db="EMBL/GenBank/DDBJ databases">
        <title>Sequencing the genomes of 1000 actinobacteria strains.</title>
        <authorList>
            <person name="Klenk H.-P."/>
        </authorList>
    </citation>
    <scope>NUCLEOTIDE SEQUENCE [LARGE SCALE GENOMIC DNA]</scope>
    <source>
        <strain evidence="6 7">DSM 19663</strain>
    </source>
</reference>
<feature type="domain" description="Eis-like acetyltransferase" evidence="5">
    <location>
        <begin position="212"/>
        <end position="326"/>
    </location>
</feature>
<dbReference type="InterPro" id="IPR051554">
    <property type="entry name" value="Acetyltransferase_Eis"/>
</dbReference>
<organism evidence="6 7">
    <name type="scientific">Microcella alkalica</name>
    <dbReference type="NCBI Taxonomy" id="355930"/>
    <lineage>
        <taxon>Bacteria</taxon>
        <taxon>Bacillati</taxon>
        <taxon>Actinomycetota</taxon>
        <taxon>Actinomycetes</taxon>
        <taxon>Micrococcales</taxon>
        <taxon>Microbacteriaceae</taxon>
        <taxon>Microcella</taxon>
    </lineage>
</organism>
<feature type="binding site" evidence="3">
    <location>
        <begin position="109"/>
        <end position="111"/>
    </location>
    <ligand>
        <name>acetyl-CoA</name>
        <dbReference type="ChEBI" id="CHEBI:57288"/>
    </ligand>
</feature>
<dbReference type="InterPro" id="IPR036527">
    <property type="entry name" value="SCP2_sterol-bd_dom_sf"/>
</dbReference>
<evidence type="ECO:0000313" key="7">
    <source>
        <dbReference type="Proteomes" id="UP000585905"/>
    </source>
</evidence>
<dbReference type="PANTHER" id="PTHR37817">
    <property type="entry name" value="N-ACETYLTRANSFERASE EIS"/>
    <property type="match status" value="1"/>
</dbReference>
<name>A0A839EAK7_9MICO</name>
<dbReference type="GO" id="GO:0030649">
    <property type="term" value="P:aminoglycoside antibiotic catabolic process"/>
    <property type="evidence" value="ECO:0007669"/>
    <property type="project" value="TreeGrafter"/>
</dbReference>
<keyword evidence="2 3" id="KW-0012">Acyltransferase</keyword>
<comment type="caution">
    <text evidence="6">The sequence shown here is derived from an EMBL/GenBank/DDBJ whole genome shotgun (WGS) entry which is preliminary data.</text>
</comment>
<feature type="active site" description="Proton donor" evidence="3">
    <location>
        <position position="150"/>
    </location>
</feature>
<comment type="subunit">
    <text evidence="3">Homohexamer; trimer of dimers.</text>
</comment>
<dbReference type="RefSeq" id="WP_182490311.1">
    <property type="nucleotide sequence ID" value="NZ_BAAAOV010000014.1"/>
</dbReference>
<dbReference type="Pfam" id="PF17668">
    <property type="entry name" value="Acetyltransf_17"/>
    <property type="match status" value="1"/>
</dbReference>
<feature type="binding site" evidence="3">
    <location>
        <begin position="117"/>
        <end position="122"/>
    </location>
    <ligand>
        <name>acetyl-CoA</name>
        <dbReference type="ChEBI" id="CHEBI:57288"/>
    </ligand>
</feature>
<dbReference type="HAMAP" id="MF_01812">
    <property type="entry name" value="Eis"/>
    <property type="match status" value="1"/>
</dbReference>
<feature type="active site" description="Proton acceptor; via carboxylate" evidence="3">
    <location>
        <position position="432"/>
    </location>
</feature>
<proteinExistence type="inferred from homology"/>
<dbReference type="InterPro" id="IPR016181">
    <property type="entry name" value="Acyl_CoA_acyltransferase"/>
</dbReference>
<evidence type="ECO:0000259" key="5">
    <source>
        <dbReference type="Pfam" id="PF17668"/>
    </source>
</evidence>
<feature type="binding site" evidence="3">
    <location>
        <begin position="145"/>
        <end position="146"/>
    </location>
    <ligand>
        <name>acetyl-CoA</name>
        <dbReference type="ChEBI" id="CHEBI:57288"/>
    </ligand>
</feature>
<evidence type="ECO:0000313" key="6">
    <source>
        <dbReference type="EMBL" id="MBA8847472.1"/>
    </source>
</evidence>
<gene>
    <name evidence="6" type="ORF">FHX53_001057</name>
</gene>
<evidence type="ECO:0000256" key="2">
    <source>
        <dbReference type="ARBA" id="ARBA00023315"/>
    </source>
</evidence>
<dbReference type="EMBL" id="JACGWX010000002">
    <property type="protein sequence ID" value="MBA8847472.1"/>
    <property type="molecule type" value="Genomic_DNA"/>
</dbReference>
<protein>
    <submittedName>
        <fullName evidence="6">Putative acetyltransferase</fullName>
    </submittedName>
</protein>
<evidence type="ECO:0000256" key="3">
    <source>
        <dbReference type="HAMAP-Rule" id="MF_01812"/>
    </source>
</evidence>
<dbReference type="NCBIfam" id="NF002367">
    <property type="entry name" value="PRK01346.1-4"/>
    <property type="match status" value="1"/>
</dbReference>
<dbReference type="PANTHER" id="PTHR37817:SF1">
    <property type="entry name" value="N-ACETYLTRANSFERASE EIS"/>
    <property type="match status" value="1"/>
</dbReference>
<keyword evidence="7" id="KW-1185">Reference proteome</keyword>
<dbReference type="Gene3D" id="3.30.1050.10">
    <property type="entry name" value="SCP2 sterol-binding domain"/>
    <property type="match status" value="1"/>
</dbReference>
<evidence type="ECO:0000259" key="4">
    <source>
        <dbReference type="Pfam" id="PF13530"/>
    </source>
</evidence>
<comment type="similarity">
    <text evidence="3">Belongs to the acetyltransferase Eis family.</text>
</comment>
<dbReference type="Pfam" id="PF13527">
    <property type="entry name" value="Acetyltransf_9"/>
    <property type="match status" value="1"/>
</dbReference>
<sequence length="432" mass="46455">MHADFRSLPADPASAAALADQGLRYELVGDDEGRQDAFSQAVARGFHGGAPDEQALVEMRESSRERRAIGVWDDSAAEPLIPIATVDSWPTPLRVPGGRDLEAWAISVVTVAPTHRRRGIARGLLEGELRAAVANGTPLAILTVSESTIYGRYGFGPATWSAELAIDTKRARWVGPTPAGRVQLVSREAIRDAALGIEERARAAGGIPTWRGHWDRQLGLRRSEASKSADIRAVRYDDEAGEPRGFAAYRVKDAGADFTRHPVEVIDLVAATADAYAALWRYLLELDLVHEVVAHQRSVDEPVTWMVSDARAVRTRSVTDHLWARILDVPRCLEGRTWQRSGRLVLDVADNLDLAGGRFALEVDEAGAARVTATDEAPDLTLGVAALSSALLGGASPIALAAAGRLEGDAAAVERLHGMAVTPVPPCLGFWF</sequence>
<dbReference type="InterPro" id="IPR022902">
    <property type="entry name" value="NAcTrfase_Eis"/>
</dbReference>
<dbReference type="AlphaFoldDB" id="A0A839EAK7"/>
<dbReference type="InterPro" id="IPR025559">
    <property type="entry name" value="Eis_dom"/>
</dbReference>
<evidence type="ECO:0000256" key="1">
    <source>
        <dbReference type="ARBA" id="ARBA00022679"/>
    </source>
</evidence>
<dbReference type="InterPro" id="IPR041380">
    <property type="entry name" value="Acetyltransf_17"/>
</dbReference>